<dbReference type="Pfam" id="PF18759">
    <property type="entry name" value="Plavaka"/>
    <property type="match status" value="1"/>
</dbReference>
<evidence type="ECO:0000313" key="3">
    <source>
        <dbReference type="Proteomes" id="UP001150217"/>
    </source>
</evidence>
<feature type="region of interest" description="Disordered" evidence="1">
    <location>
        <begin position="1"/>
        <end position="20"/>
    </location>
</feature>
<name>A0ABQ8VJQ5_9AGAR</name>
<proteinExistence type="predicted"/>
<organism evidence="2 3">
    <name type="scientific">Lentinula lateritia</name>
    <dbReference type="NCBI Taxonomy" id="40482"/>
    <lineage>
        <taxon>Eukaryota</taxon>
        <taxon>Fungi</taxon>
        <taxon>Dikarya</taxon>
        <taxon>Basidiomycota</taxon>
        <taxon>Agaricomycotina</taxon>
        <taxon>Agaricomycetes</taxon>
        <taxon>Agaricomycetidae</taxon>
        <taxon>Agaricales</taxon>
        <taxon>Marasmiineae</taxon>
        <taxon>Omphalotaceae</taxon>
        <taxon>Lentinula</taxon>
    </lineage>
</organism>
<dbReference type="Proteomes" id="UP001150217">
    <property type="component" value="Unassembled WGS sequence"/>
</dbReference>
<evidence type="ECO:0000256" key="1">
    <source>
        <dbReference type="SAM" id="MobiDB-lite"/>
    </source>
</evidence>
<reference evidence="2" key="1">
    <citation type="submission" date="2022-08" db="EMBL/GenBank/DDBJ databases">
        <title>A Global Phylogenomic Analysis of the Shiitake Genus Lentinula.</title>
        <authorList>
            <consortium name="DOE Joint Genome Institute"/>
            <person name="Sierra-Patev S."/>
            <person name="Min B."/>
            <person name="Naranjo-Ortiz M."/>
            <person name="Looney B."/>
            <person name="Konkel Z."/>
            <person name="Slot J.C."/>
            <person name="Sakamoto Y."/>
            <person name="Steenwyk J.L."/>
            <person name="Rokas A."/>
            <person name="Carro J."/>
            <person name="Camarero S."/>
            <person name="Ferreira P."/>
            <person name="Molpeceres G."/>
            <person name="Ruiz-Duenas F.J."/>
            <person name="Serrano A."/>
            <person name="Henrissat B."/>
            <person name="Drula E."/>
            <person name="Hughes K.W."/>
            <person name="Mata J.L."/>
            <person name="Ishikawa N.K."/>
            <person name="Vargas-Isla R."/>
            <person name="Ushijima S."/>
            <person name="Smith C.A."/>
            <person name="Ahrendt S."/>
            <person name="Andreopoulos W."/>
            <person name="He G."/>
            <person name="Labutti K."/>
            <person name="Lipzen A."/>
            <person name="Ng V."/>
            <person name="Riley R."/>
            <person name="Sandor L."/>
            <person name="Barry K."/>
            <person name="Martinez A.T."/>
            <person name="Xiao Y."/>
            <person name="Gibbons J.G."/>
            <person name="Terashima K."/>
            <person name="Grigoriev I.V."/>
            <person name="Hibbett D.S."/>
        </authorList>
    </citation>
    <scope>NUCLEOTIDE SEQUENCE</scope>
    <source>
        <strain evidence="2">RHP3577 ss4</strain>
    </source>
</reference>
<evidence type="ECO:0000313" key="2">
    <source>
        <dbReference type="EMBL" id="KAJ4496610.1"/>
    </source>
</evidence>
<protein>
    <submittedName>
        <fullName evidence="2">Uncharacterized protein</fullName>
    </submittedName>
</protein>
<feature type="compositionally biased region" description="Acidic residues" evidence="1">
    <location>
        <begin position="1"/>
        <end position="11"/>
    </location>
</feature>
<accession>A0ABQ8VJQ5</accession>
<keyword evidence="3" id="KW-1185">Reference proteome</keyword>
<dbReference type="InterPro" id="IPR041078">
    <property type="entry name" value="Plavaka"/>
</dbReference>
<comment type="caution">
    <text evidence="2">The sequence shown here is derived from an EMBL/GenBank/DDBJ whole genome shotgun (WGS) entry which is preliminary data.</text>
</comment>
<gene>
    <name evidence="2" type="ORF">C8R41DRAFT_866214</name>
</gene>
<sequence length="837" mass="96087">MTVEEVTDDGDPSPGMSRNHFTSIDFSGAGAELGGETGKNGFQRFKDTKHEKSEEMWSPFKSHKEWQLARWLMLSGIQDELHSSFKDKRTFLKKIDALPTVRGGWICKELEIVGNIMKKAADGTEVPMTEEVELWRRDPIECIKELMEDPRFEEHMRYAPERMFTDETMHMRAIDEMWTGDWWWATQKLLPEGSTIAPIILASDKTQLSTLSGDKSAWPVYLTLGNIESSVRRKPSEQASILIGYIPVSKLECFSKDARSVEGYRLFHDCMGMLLEELIVAGDPHKGGVKMLCSDGKIRFVFPLLAAYVADFPEQCLVVCCQENRCPKCTAQEKELGDPLHSILRDPDRTIQSLQKAANGDNTSAVTLGLRLVTPFWASLPLCNIFHCITPDILHQLHKGVFKDHIVKWSTHAVTGKSKKEREREIDIRFQSMPRHPTLRHFKQGISLITQWTGHEYKNMEKIFLGVISGATELEEIILSFNIPKVHSMNHYTLMILSIGAAPGYNTEWSERLHIDFAKLAYRASNRRDYIKQMTRWLDRREKVLWFTRFLDWALEKDRIDWLATREVDEEENEEAVTIPDFGEALQVEGIRTNLQYGESTCMVAKQTPITNITIESLDSDFGCSTFVYAMERFLREQNLLRSDYWDAQPAKYSLYKQFWVIVLPTLEISNSSIVDVVHATAAQPAVLSGRGKRKYTPAQFETVLARKSLPDSREDLDVLGKDGLHVAQVRAIFDLPGQLGSFPHPLAYVEWFTPLRKLNKVTRMYRVEHSIRGKIRNSSIIPITYIARSCHLVPFYGKHANPTWSSEKVLDQCEHFYLNPYLRPIDFVLLRPKDNN</sequence>
<dbReference type="EMBL" id="JANVFT010000027">
    <property type="protein sequence ID" value="KAJ4496610.1"/>
    <property type="molecule type" value="Genomic_DNA"/>
</dbReference>